<dbReference type="EMBL" id="MTYJ01000136">
    <property type="protein sequence ID" value="OQV12804.1"/>
    <property type="molecule type" value="Genomic_DNA"/>
</dbReference>
<feature type="compositionally biased region" description="Basic and acidic residues" evidence="1">
    <location>
        <begin position="163"/>
        <end position="190"/>
    </location>
</feature>
<protein>
    <recommendedName>
        <fullName evidence="4">BEN domain-containing protein</fullName>
    </recommendedName>
</protein>
<dbReference type="Proteomes" id="UP000192578">
    <property type="component" value="Unassembled WGS sequence"/>
</dbReference>
<reference evidence="3" key="1">
    <citation type="submission" date="2017-01" db="EMBL/GenBank/DDBJ databases">
        <title>Comparative genomics of anhydrobiosis in the tardigrade Hypsibius dujardini.</title>
        <authorList>
            <person name="Yoshida Y."/>
            <person name="Koutsovoulos G."/>
            <person name="Laetsch D."/>
            <person name="Stevens L."/>
            <person name="Kumar S."/>
            <person name="Horikawa D."/>
            <person name="Ishino K."/>
            <person name="Komine S."/>
            <person name="Tomita M."/>
            <person name="Blaxter M."/>
            <person name="Arakawa K."/>
        </authorList>
    </citation>
    <scope>NUCLEOTIDE SEQUENCE [LARGE SCALE GENOMIC DNA]</scope>
    <source>
        <strain evidence="3">Z151</strain>
    </source>
</reference>
<keyword evidence="3" id="KW-1185">Reference proteome</keyword>
<proteinExistence type="predicted"/>
<organism evidence="2 3">
    <name type="scientific">Hypsibius exemplaris</name>
    <name type="common">Freshwater tardigrade</name>
    <dbReference type="NCBI Taxonomy" id="2072580"/>
    <lineage>
        <taxon>Eukaryota</taxon>
        <taxon>Metazoa</taxon>
        <taxon>Ecdysozoa</taxon>
        <taxon>Tardigrada</taxon>
        <taxon>Eutardigrada</taxon>
        <taxon>Parachela</taxon>
        <taxon>Hypsibioidea</taxon>
        <taxon>Hypsibiidae</taxon>
        <taxon>Hypsibius</taxon>
    </lineage>
</organism>
<evidence type="ECO:0008006" key="4">
    <source>
        <dbReference type="Google" id="ProtNLM"/>
    </source>
</evidence>
<feature type="region of interest" description="Disordered" evidence="1">
    <location>
        <begin position="426"/>
        <end position="451"/>
    </location>
</feature>
<feature type="compositionally biased region" description="Basic and acidic residues" evidence="1">
    <location>
        <begin position="440"/>
        <end position="451"/>
    </location>
</feature>
<accession>A0A1W0WC71</accession>
<evidence type="ECO:0000256" key="1">
    <source>
        <dbReference type="SAM" id="MobiDB-lite"/>
    </source>
</evidence>
<evidence type="ECO:0000313" key="2">
    <source>
        <dbReference type="EMBL" id="OQV12804.1"/>
    </source>
</evidence>
<feature type="compositionally biased region" description="Acidic residues" evidence="1">
    <location>
        <begin position="287"/>
        <end position="296"/>
    </location>
</feature>
<sequence length="451" mass="50582">MRRVCLFFARTDFWIDTSTSSDKSKLRTASAENNMSIPSPFRRMARTNGHDVSRSAIVFWHEARGCPQTVRALPLSDIEPAMTGARVSEKTVCSARYRGERFPCIVLWIEDKTPDELVVSRLLPATNMKIFEEKGHRWAEELGVSQNDLGEFAEGGAFMEEPRYPRYRYDPQRNGEREDNRSVSDDKRAEFPSPSFSVVDPEAPAEPHIVYPVLHGSSSITSTSTCGSSNEMSSNAAMASRVGGTSVICQPRKQALPRKINLDQHHEDAQDDSDDESREAALREPKEEEFEPEDADMVMLDKRSEDGSAGSELIQRSAPAPIGNLASVPTDPILKKMVLETSWTKALRVAMMDLFSTEELATSLPHQPKAGMRVLDQFRLSIVKDLLNDWCVARNAAVPSRRHLCQAIHNCLISCRTSKYKLKKYGGEGNIPGKPSRSMDFPDQRRSLKKF</sequence>
<name>A0A1W0WC71_HYPEX</name>
<feature type="region of interest" description="Disordered" evidence="1">
    <location>
        <begin position="163"/>
        <end position="202"/>
    </location>
</feature>
<comment type="caution">
    <text evidence="2">The sequence shown here is derived from an EMBL/GenBank/DDBJ whole genome shotgun (WGS) entry which is preliminary data.</text>
</comment>
<feature type="region of interest" description="Disordered" evidence="1">
    <location>
        <begin position="259"/>
        <end position="297"/>
    </location>
</feature>
<evidence type="ECO:0000313" key="3">
    <source>
        <dbReference type="Proteomes" id="UP000192578"/>
    </source>
</evidence>
<dbReference type="AlphaFoldDB" id="A0A1W0WC71"/>
<gene>
    <name evidence="2" type="ORF">BV898_12933</name>
</gene>
<dbReference type="OrthoDB" id="10064586at2759"/>